<dbReference type="InterPro" id="IPR056291">
    <property type="entry name" value="MORN_DRC7"/>
</dbReference>
<dbReference type="Pfam" id="PF24667">
    <property type="entry name" value="MORN_DRC7"/>
    <property type="match status" value="1"/>
</dbReference>
<reference evidence="3" key="1">
    <citation type="submission" date="2016-03" db="EMBL/GenBank/DDBJ databases">
        <title>Mechanisms controlling the formation of the plant cell surface in tip-growing cells are functionally conserved among land plants.</title>
        <authorList>
            <person name="Honkanen S."/>
            <person name="Jones V.A."/>
            <person name="Morieri G."/>
            <person name="Champion C."/>
            <person name="Hetherington A.J."/>
            <person name="Kelly S."/>
            <person name="Saint-Marcoux D."/>
            <person name="Proust H."/>
            <person name="Prescott H."/>
            <person name="Dolan L."/>
        </authorList>
    </citation>
    <scope>NUCLEOTIDE SEQUENCE [LARGE SCALE GENOMIC DNA]</scope>
    <source>
        <tissue evidence="3">Whole gametophyte</tissue>
    </source>
</reference>
<protein>
    <submittedName>
        <fullName evidence="3">Uncharacterized protein</fullName>
    </submittedName>
</protein>
<evidence type="ECO:0000259" key="2">
    <source>
        <dbReference type="Pfam" id="PF24667"/>
    </source>
</evidence>
<dbReference type="InterPro" id="IPR056290">
    <property type="entry name" value="CEPT76/DRC7_peptidase-like_dom"/>
</dbReference>
<evidence type="ECO:0000313" key="4">
    <source>
        <dbReference type="Proteomes" id="UP000077202"/>
    </source>
</evidence>
<feature type="domain" description="CEP76/DRC7 peptidase-like" evidence="1">
    <location>
        <begin position="145"/>
        <end position="223"/>
    </location>
</feature>
<proteinExistence type="predicted"/>
<dbReference type="Pfam" id="PF24656">
    <property type="entry name" value="CEPT76_peptidase"/>
    <property type="match status" value="1"/>
</dbReference>
<dbReference type="AlphaFoldDB" id="A0A176W948"/>
<accession>A0A176W948</accession>
<comment type="caution">
    <text evidence="3">The sequence shown here is derived from an EMBL/GenBank/DDBJ whole genome shotgun (WGS) entry which is preliminary data.</text>
</comment>
<dbReference type="PANTHER" id="PTHR35249">
    <property type="entry name" value="DYNEIN REGULATORY COMPLEX SUBUNIT 7"/>
    <property type="match status" value="1"/>
</dbReference>
<evidence type="ECO:0000313" key="3">
    <source>
        <dbReference type="EMBL" id="OAE29193.1"/>
    </source>
</evidence>
<keyword evidence="4" id="KW-1185">Reference proteome</keyword>
<gene>
    <name evidence="3" type="ORF">AXG93_2789s1030</name>
</gene>
<feature type="domain" description="Dynein regulatory complex subunit 7 MORN" evidence="2">
    <location>
        <begin position="328"/>
        <end position="400"/>
    </location>
</feature>
<name>A0A176W948_MARPO</name>
<dbReference type="Proteomes" id="UP000077202">
    <property type="component" value="Unassembled WGS sequence"/>
</dbReference>
<dbReference type="InterPro" id="IPR033551">
    <property type="entry name" value="DRC7/lobo"/>
</dbReference>
<sequence length="403" mass="46709">MISILFVLRADITCIRTYGWLERNKESVVLAFGDKILTSKPRVLHEVKARQTYKQGASPVLNARYLATLRQSRTLLVKEFVQNFLQSHDERLEKGRTDEQDILLNFIKEKTTLSVMPPNVTSSSESPNDNKFEMDGKDALPPFGRLHCWVMVVAGKRDVTESFFLEPTTGFRYSLKHSPYQYIELVFSPSNVWINVQHKHYSSTGGMNTVSFDFHDSAAWEKLFASDQMRRMKTSEDEESSVNSRILNIMHNTSKPAETGLTVAVLASDETHDILDEKKSMSQSEDLHNNIKTSAVANEATRNYHWILPLSWVPRLLIPMQAFVTRFPNGAKRTFYDRCEHLLFAFYGDYMRYDGLVERVMLFADVERTQLVECHDYFQRRKDKLIKRHYIINDNKVSFSFSS</sequence>
<dbReference type="GO" id="GO:0048870">
    <property type="term" value="P:cell motility"/>
    <property type="evidence" value="ECO:0007669"/>
    <property type="project" value="TreeGrafter"/>
</dbReference>
<dbReference type="GO" id="GO:0031514">
    <property type="term" value="C:motile cilium"/>
    <property type="evidence" value="ECO:0007669"/>
    <property type="project" value="TreeGrafter"/>
</dbReference>
<dbReference type="PANTHER" id="PTHR35249:SF2">
    <property type="entry name" value="DYNEIN REGULATORY COMPLEX SUBUNIT 7"/>
    <property type="match status" value="1"/>
</dbReference>
<evidence type="ECO:0000259" key="1">
    <source>
        <dbReference type="Pfam" id="PF24656"/>
    </source>
</evidence>
<organism evidence="3 4">
    <name type="scientific">Marchantia polymorpha subsp. ruderalis</name>
    <dbReference type="NCBI Taxonomy" id="1480154"/>
    <lineage>
        <taxon>Eukaryota</taxon>
        <taxon>Viridiplantae</taxon>
        <taxon>Streptophyta</taxon>
        <taxon>Embryophyta</taxon>
        <taxon>Marchantiophyta</taxon>
        <taxon>Marchantiopsida</taxon>
        <taxon>Marchantiidae</taxon>
        <taxon>Marchantiales</taxon>
        <taxon>Marchantiaceae</taxon>
        <taxon>Marchantia</taxon>
    </lineage>
</organism>
<dbReference type="EMBL" id="LVLJ01001507">
    <property type="protein sequence ID" value="OAE29193.1"/>
    <property type="molecule type" value="Genomic_DNA"/>
</dbReference>